<evidence type="ECO:0000259" key="1">
    <source>
        <dbReference type="Pfam" id="PF22691"/>
    </source>
</evidence>
<feature type="domain" description="Thiolase C-terminal" evidence="1">
    <location>
        <begin position="12"/>
        <end position="125"/>
    </location>
</feature>
<dbReference type="RefSeq" id="WP_217493193.1">
    <property type="nucleotide sequence ID" value="NZ_CTEE01000002.1"/>
</dbReference>
<dbReference type="InterPro" id="IPR016039">
    <property type="entry name" value="Thiolase-like"/>
</dbReference>
<gene>
    <name evidence="2" type="ORF">BN1232_05942</name>
</gene>
<keyword evidence="2" id="KW-0808">Transferase</keyword>
<dbReference type="EMBL" id="CTEE01000002">
    <property type="protein sequence ID" value="CQD23930.1"/>
    <property type="molecule type" value="Genomic_DNA"/>
</dbReference>
<sequence length="141" mass="15144">MPPHFGGYPVRCAADAYVQAGVKDPRNEISMAEVHDCFTPTELVLMEDLGFSECGQGWKDVLDGFFDLDGGLPVNPDGGLKSFGHPIGASGLRMLFEMWLQFRGEAGERQLNNLQLGMTHNLGGAPGACVSFASIVGAERK</sequence>
<organism evidence="2 3">
    <name type="scientific">Mycobacterium lentiflavum</name>
    <dbReference type="NCBI Taxonomy" id="141349"/>
    <lineage>
        <taxon>Bacteria</taxon>
        <taxon>Bacillati</taxon>
        <taxon>Actinomycetota</taxon>
        <taxon>Actinomycetes</taxon>
        <taxon>Mycobacteriales</taxon>
        <taxon>Mycobacteriaceae</taxon>
        <taxon>Mycobacterium</taxon>
        <taxon>Mycobacterium simiae complex</taxon>
    </lineage>
</organism>
<dbReference type="Gene3D" id="3.40.47.10">
    <property type="match status" value="1"/>
</dbReference>
<dbReference type="InterPro" id="IPR055140">
    <property type="entry name" value="Thiolase_C_2"/>
</dbReference>
<reference evidence="2 3" key="1">
    <citation type="submission" date="2015-03" db="EMBL/GenBank/DDBJ databases">
        <authorList>
            <person name="Urmite Genomes"/>
        </authorList>
    </citation>
    <scope>NUCLEOTIDE SEQUENCE [LARGE SCALE GENOMIC DNA]</scope>
    <source>
        <strain evidence="2 3">CSUR P1491</strain>
    </source>
</reference>
<evidence type="ECO:0000313" key="2">
    <source>
        <dbReference type="EMBL" id="CQD23930.1"/>
    </source>
</evidence>
<name>A0A0E4CR42_MYCLN</name>
<dbReference type="CDD" id="cd00829">
    <property type="entry name" value="SCP-x_thiolase"/>
    <property type="match status" value="1"/>
</dbReference>
<accession>A0A0E4CR42</accession>
<dbReference type="PANTHER" id="PTHR42870:SF1">
    <property type="entry name" value="NON-SPECIFIC LIPID-TRANSFER PROTEIN-LIKE 2"/>
    <property type="match status" value="1"/>
</dbReference>
<protein>
    <submittedName>
        <fullName evidence="2">Acetyl-CoA acetyltransferase</fullName>
    </submittedName>
</protein>
<evidence type="ECO:0000313" key="3">
    <source>
        <dbReference type="Proteomes" id="UP000199251"/>
    </source>
</evidence>
<dbReference type="Proteomes" id="UP000199251">
    <property type="component" value="Unassembled WGS sequence"/>
</dbReference>
<dbReference type="PANTHER" id="PTHR42870">
    <property type="entry name" value="ACETYL-COA C-ACETYLTRANSFERASE"/>
    <property type="match status" value="1"/>
</dbReference>
<dbReference type="GO" id="GO:0016746">
    <property type="term" value="F:acyltransferase activity"/>
    <property type="evidence" value="ECO:0007669"/>
    <property type="project" value="InterPro"/>
</dbReference>
<dbReference type="Pfam" id="PF22691">
    <property type="entry name" value="Thiolase_C_1"/>
    <property type="match status" value="1"/>
</dbReference>
<proteinExistence type="predicted"/>
<dbReference type="STRING" id="141349.BN1232_05942"/>
<dbReference type="AlphaFoldDB" id="A0A0E4CR42"/>
<dbReference type="SUPFAM" id="SSF53901">
    <property type="entry name" value="Thiolase-like"/>
    <property type="match status" value="1"/>
</dbReference>